<evidence type="ECO:0000256" key="3">
    <source>
        <dbReference type="ARBA" id="ARBA00012483"/>
    </source>
</evidence>
<evidence type="ECO:0000259" key="9">
    <source>
        <dbReference type="PROSITE" id="PS50135"/>
    </source>
</evidence>
<evidence type="ECO:0000256" key="4">
    <source>
        <dbReference type="ARBA" id="ARBA00022679"/>
    </source>
</evidence>
<dbReference type="SMART" id="SM00291">
    <property type="entry name" value="ZnF_ZZ"/>
    <property type="match status" value="1"/>
</dbReference>
<dbReference type="AlphaFoldDB" id="A0A0R3UQJ0"/>
<dbReference type="SUPFAM" id="SSF57850">
    <property type="entry name" value="RING/U-box"/>
    <property type="match status" value="1"/>
</dbReference>
<evidence type="ECO:0000256" key="8">
    <source>
        <dbReference type="PROSITE-ProRule" id="PRU00228"/>
    </source>
</evidence>
<dbReference type="PROSITE" id="PS01357">
    <property type="entry name" value="ZF_ZZ_1"/>
    <property type="match status" value="1"/>
</dbReference>
<dbReference type="PANTHER" id="PTHR12268:SF13">
    <property type="entry name" value="E3 UBIQUITIN-PROTEIN LIGASE KCMF1"/>
    <property type="match status" value="1"/>
</dbReference>
<dbReference type="InterPro" id="IPR050774">
    <property type="entry name" value="KCMF1/Dystrophin"/>
</dbReference>
<feature type="non-terminal residue" evidence="10">
    <location>
        <position position="1"/>
    </location>
</feature>
<keyword evidence="7" id="KW-0862">Zinc</keyword>
<keyword evidence="4" id="KW-0808">Transferase</keyword>
<proteinExistence type="inferred from homology"/>
<dbReference type="EMBL" id="UXSR01006026">
    <property type="protein sequence ID" value="VDD84143.1"/>
    <property type="molecule type" value="Genomic_DNA"/>
</dbReference>
<feature type="domain" description="ZZ-type" evidence="9">
    <location>
        <begin position="3"/>
        <end position="59"/>
    </location>
</feature>
<evidence type="ECO:0000256" key="7">
    <source>
        <dbReference type="ARBA" id="ARBA00022833"/>
    </source>
</evidence>
<dbReference type="PROSITE" id="PS50135">
    <property type="entry name" value="ZF_ZZ_2"/>
    <property type="match status" value="1"/>
</dbReference>
<accession>A0A0R3UQJ0</accession>
<dbReference type="PANTHER" id="PTHR12268">
    <property type="entry name" value="E3 UBIQUITIN-PROTEIN LIGASE KCMF1"/>
    <property type="match status" value="1"/>
</dbReference>
<evidence type="ECO:0000256" key="6">
    <source>
        <dbReference type="ARBA" id="ARBA00022771"/>
    </source>
</evidence>
<evidence type="ECO:0000313" key="11">
    <source>
        <dbReference type="Proteomes" id="UP000267029"/>
    </source>
</evidence>
<dbReference type="OrthoDB" id="7873042at2759"/>
<sequence length="198" mass="22311">FFFLGVKCDACNANAFQLRRYKCLRCIDFDLCGYCYDNQRETNSHKKTHPTQCLILEGDYNIFYPNRKSDTTTRSYTCPVCGAMGFQVAELGAHVFDQHGSSRVGVICPICVAPLPDDSSGGGGNSNKLHNSFSHHLMDAHHIKRSPTSIEPPDVTMRKSVCESLLSSDFVLPISVDFANLIQKRSLRINYHFYFKLT</sequence>
<dbReference type="GO" id="GO:0008270">
    <property type="term" value="F:zinc ion binding"/>
    <property type="evidence" value="ECO:0007669"/>
    <property type="project" value="UniProtKB-KW"/>
</dbReference>
<dbReference type="STRING" id="53468.A0A0R3UQJ0"/>
<keyword evidence="6 8" id="KW-0863">Zinc-finger</keyword>
<dbReference type="CDD" id="cd02338">
    <property type="entry name" value="ZZ_PCMF_like"/>
    <property type="match status" value="1"/>
</dbReference>
<dbReference type="InterPro" id="IPR008598">
    <property type="entry name" value="Di19_Zn-bd"/>
</dbReference>
<dbReference type="Pfam" id="PF00569">
    <property type="entry name" value="ZZ"/>
    <property type="match status" value="1"/>
</dbReference>
<name>A0A0R3UQJ0_MESCO</name>
<dbReference type="EC" id="2.3.2.27" evidence="3"/>
<evidence type="ECO:0000256" key="5">
    <source>
        <dbReference type="ARBA" id="ARBA00022723"/>
    </source>
</evidence>
<comment type="similarity">
    <text evidence="2">Belongs to the KCMF1 family.</text>
</comment>
<comment type="catalytic activity">
    <reaction evidence="1">
        <text>S-ubiquitinyl-[E2 ubiquitin-conjugating enzyme]-L-cysteine + [acceptor protein]-L-lysine = [E2 ubiquitin-conjugating enzyme]-L-cysteine + N(6)-ubiquitinyl-[acceptor protein]-L-lysine.</text>
        <dbReference type="EC" id="2.3.2.27"/>
    </reaction>
</comment>
<dbReference type="Proteomes" id="UP000267029">
    <property type="component" value="Unassembled WGS sequence"/>
</dbReference>
<dbReference type="Gene3D" id="3.30.60.90">
    <property type="match status" value="1"/>
</dbReference>
<reference evidence="10 11" key="1">
    <citation type="submission" date="2018-10" db="EMBL/GenBank/DDBJ databases">
        <authorList>
            <consortium name="Pathogen Informatics"/>
        </authorList>
    </citation>
    <scope>NUCLEOTIDE SEQUENCE [LARGE SCALE GENOMIC DNA]</scope>
</reference>
<evidence type="ECO:0000256" key="2">
    <source>
        <dbReference type="ARBA" id="ARBA00010938"/>
    </source>
</evidence>
<keyword evidence="5" id="KW-0479">Metal-binding</keyword>
<keyword evidence="11" id="KW-1185">Reference proteome</keyword>
<dbReference type="GO" id="GO:0045202">
    <property type="term" value="C:synapse"/>
    <property type="evidence" value="ECO:0007669"/>
    <property type="project" value="GOC"/>
</dbReference>
<protein>
    <recommendedName>
        <fullName evidence="3">RING-type E3 ubiquitin transferase</fullName>
        <ecNumber evidence="3">2.3.2.27</ecNumber>
    </recommendedName>
</protein>
<dbReference type="GO" id="GO:0099536">
    <property type="term" value="P:synaptic signaling"/>
    <property type="evidence" value="ECO:0007669"/>
    <property type="project" value="TreeGrafter"/>
</dbReference>
<dbReference type="Pfam" id="PF05605">
    <property type="entry name" value="zf-Di19"/>
    <property type="match status" value="1"/>
</dbReference>
<organism evidence="10 11">
    <name type="scientific">Mesocestoides corti</name>
    <name type="common">Flatworm</name>
    <dbReference type="NCBI Taxonomy" id="53468"/>
    <lineage>
        <taxon>Eukaryota</taxon>
        <taxon>Metazoa</taxon>
        <taxon>Spiralia</taxon>
        <taxon>Lophotrochozoa</taxon>
        <taxon>Platyhelminthes</taxon>
        <taxon>Cestoda</taxon>
        <taxon>Eucestoda</taxon>
        <taxon>Cyclophyllidea</taxon>
        <taxon>Mesocestoididae</taxon>
        <taxon>Mesocestoides</taxon>
    </lineage>
</organism>
<dbReference type="GO" id="GO:0061630">
    <property type="term" value="F:ubiquitin protein ligase activity"/>
    <property type="evidence" value="ECO:0007669"/>
    <property type="project" value="UniProtKB-EC"/>
</dbReference>
<evidence type="ECO:0000313" key="10">
    <source>
        <dbReference type="EMBL" id="VDD84143.1"/>
    </source>
</evidence>
<dbReference type="InterPro" id="IPR043145">
    <property type="entry name" value="Znf_ZZ_sf"/>
</dbReference>
<evidence type="ECO:0000256" key="1">
    <source>
        <dbReference type="ARBA" id="ARBA00000900"/>
    </source>
</evidence>
<dbReference type="GO" id="GO:0005886">
    <property type="term" value="C:plasma membrane"/>
    <property type="evidence" value="ECO:0007669"/>
    <property type="project" value="TreeGrafter"/>
</dbReference>
<gene>
    <name evidence="10" type="ORF">MCOS_LOCUS10146</name>
</gene>
<dbReference type="InterPro" id="IPR000433">
    <property type="entry name" value="Znf_ZZ"/>
</dbReference>